<keyword evidence="3" id="KW-1185">Reference proteome</keyword>
<evidence type="ECO:0000256" key="1">
    <source>
        <dbReference type="SAM" id="Phobius"/>
    </source>
</evidence>
<dbReference type="AlphaFoldDB" id="A0A1U7NFB5"/>
<dbReference type="SUPFAM" id="SSF103473">
    <property type="entry name" value="MFS general substrate transporter"/>
    <property type="match status" value="1"/>
</dbReference>
<gene>
    <name evidence="2" type="ORF">BO222_07635</name>
</gene>
<dbReference type="Proteomes" id="UP000186341">
    <property type="component" value="Unassembled WGS sequence"/>
</dbReference>
<feature type="transmembrane region" description="Helical" evidence="1">
    <location>
        <begin position="48"/>
        <end position="68"/>
    </location>
</feature>
<keyword evidence="1" id="KW-1133">Transmembrane helix</keyword>
<sequence length="195" mass="22478">MNLNVLKKTRTWLLIAWVFYVCLLVTLSRQLNLITENLTGLSTSVSGWLMMASFSIITSMFLLIGSLMTKKFENKRPAKILLGVSCFLMAVSPLIPYWENQAWLKDLHVWGGILGFITYQICWLFFSHSENSQFDLWINPLTWLLSMDPTIKMQLIIIGISWLIICFCGHISGLSEIGYGFMEVSFLVFYNVFHK</sequence>
<dbReference type="RefSeq" id="WP_075819877.1">
    <property type="nucleotide sequence ID" value="NZ_CAPIAK010000124.1"/>
</dbReference>
<feature type="transmembrane region" description="Helical" evidence="1">
    <location>
        <begin position="109"/>
        <end position="126"/>
    </location>
</feature>
<evidence type="ECO:0000313" key="2">
    <source>
        <dbReference type="EMBL" id="OLU38876.1"/>
    </source>
</evidence>
<dbReference type="EMBL" id="MPJW01000147">
    <property type="protein sequence ID" value="OLU38876.1"/>
    <property type="molecule type" value="Genomic_DNA"/>
</dbReference>
<feature type="transmembrane region" description="Helical" evidence="1">
    <location>
        <begin position="153"/>
        <end position="171"/>
    </location>
</feature>
<keyword evidence="1" id="KW-0472">Membrane</keyword>
<reference evidence="2 3" key="1">
    <citation type="submission" date="2016-11" db="EMBL/GenBank/DDBJ databases">
        <title>Description of two novel members of the family Erysipelotrichaceae: Ileibacterium lipovorans gen. nov., sp. nov. and Dubosiella newyorkensis, gen. nov., sp. nov.</title>
        <authorList>
            <person name="Cox L.M."/>
            <person name="Sohn J."/>
            <person name="Tyrrell K.L."/>
            <person name="Citron D.M."/>
            <person name="Lawson P.A."/>
            <person name="Patel N.B."/>
            <person name="Iizumi T."/>
            <person name="Perez-Perez G.I."/>
            <person name="Goldstein E.J."/>
            <person name="Blaser M.J."/>
        </authorList>
    </citation>
    <scope>NUCLEOTIDE SEQUENCE [LARGE SCALE GENOMIC DNA]</scope>
    <source>
        <strain evidence="2 3">NYU-BL-A3</strain>
    </source>
</reference>
<feature type="transmembrane region" description="Helical" evidence="1">
    <location>
        <begin position="12"/>
        <end position="28"/>
    </location>
</feature>
<accession>A0A1U7NFB5</accession>
<keyword evidence="1" id="KW-0812">Transmembrane</keyword>
<organism evidence="2 3">
    <name type="scientific">Ileibacterium valens</name>
    <dbReference type="NCBI Taxonomy" id="1862668"/>
    <lineage>
        <taxon>Bacteria</taxon>
        <taxon>Bacillati</taxon>
        <taxon>Bacillota</taxon>
        <taxon>Erysipelotrichia</taxon>
        <taxon>Erysipelotrichales</taxon>
        <taxon>Erysipelotrichaceae</taxon>
        <taxon>Ileibacterium</taxon>
    </lineage>
</organism>
<protein>
    <submittedName>
        <fullName evidence="2">Uncharacterized protein</fullName>
    </submittedName>
</protein>
<name>A0A1U7NFB5_9FIRM</name>
<proteinExistence type="predicted"/>
<feature type="transmembrane region" description="Helical" evidence="1">
    <location>
        <begin position="80"/>
        <end position="97"/>
    </location>
</feature>
<comment type="caution">
    <text evidence="2">The sequence shown here is derived from an EMBL/GenBank/DDBJ whole genome shotgun (WGS) entry which is preliminary data.</text>
</comment>
<evidence type="ECO:0000313" key="3">
    <source>
        <dbReference type="Proteomes" id="UP000186341"/>
    </source>
</evidence>
<dbReference type="InterPro" id="IPR036259">
    <property type="entry name" value="MFS_trans_sf"/>
</dbReference>